<dbReference type="GO" id="GO:0016020">
    <property type="term" value="C:membrane"/>
    <property type="evidence" value="ECO:0007669"/>
    <property type="project" value="InterPro"/>
</dbReference>
<dbReference type="Pfam" id="PF07730">
    <property type="entry name" value="HisKA_3"/>
    <property type="match status" value="1"/>
</dbReference>
<evidence type="ECO:0000313" key="8">
    <source>
        <dbReference type="EMBL" id="SUI68762.1"/>
    </source>
</evidence>
<feature type="coiled-coil region" evidence="4">
    <location>
        <begin position="196"/>
        <end position="223"/>
    </location>
</feature>
<accession>A0A379ZUU5</accession>
<dbReference type="GO" id="GO:0000155">
    <property type="term" value="F:phosphorelay sensor kinase activity"/>
    <property type="evidence" value="ECO:0007669"/>
    <property type="project" value="InterPro"/>
</dbReference>
<feature type="transmembrane region" description="Helical" evidence="6">
    <location>
        <begin position="12"/>
        <end position="29"/>
    </location>
</feature>
<keyword evidence="3" id="KW-0902">Two-component regulatory system</keyword>
<name>A0A379ZUU5_9GAMM</name>
<dbReference type="PANTHER" id="PTHR24421">
    <property type="entry name" value="NITRATE/NITRITE SENSOR PROTEIN NARX-RELATED"/>
    <property type="match status" value="1"/>
</dbReference>
<feature type="transmembrane region" description="Helical" evidence="6">
    <location>
        <begin position="102"/>
        <end position="121"/>
    </location>
</feature>
<gene>
    <name evidence="8" type="primary">desK</name>
    <name evidence="8" type="ORF">NCTC10738_02013</name>
</gene>
<feature type="transmembrane region" description="Helical" evidence="6">
    <location>
        <begin position="35"/>
        <end position="52"/>
    </location>
</feature>
<evidence type="ECO:0000256" key="6">
    <source>
        <dbReference type="SAM" id="Phobius"/>
    </source>
</evidence>
<reference evidence="8 9" key="1">
    <citation type="submission" date="2018-06" db="EMBL/GenBank/DDBJ databases">
        <authorList>
            <consortium name="Pathogen Informatics"/>
            <person name="Doyle S."/>
        </authorList>
    </citation>
    <scope>NUCLEOTIDE SEQUENCE [LARGE SCALE GENOMIC DNA]</scope>
    <source>
        <strain evidence="8 9">NCTC10738</strain>
    </source>
</reference>
<feature type="transmembrane region" description="Helical" evidence="6">
    <location>
        <begin position="128"/>
        <end position="145"/>
    </location>
</feature>
<dbReference type="Gene3D" id="1.20.5.1930">
    <property type="match status" value="1"/>
</dbReference>
<dbReference type="CDD" id="cd16917">
    <property type="entry name" value="HATPase_UhpB-NarQ-NarX-like"/>
    <property type="match status" value="1"/>
</dbReference>
<evidence type="ECO:0000256" key="1">
    <source>
        <dbReference type="ARBA" id="ARBA00022679"/>
    </source>
</evidence>
<keyword evidence="6" id="KW-0812">Transmembrane</keyword>
<dbReference type="InterPro" id="IPR011712">
    <property type="entry name" value="Sig_transdc_His_kin_sub3_dim/P"/>
</dbReference>
<dbReference type="InterPro" id="IPR036890">
    <property type="entry name" value="HATPase_C_sf"/>
</dbReference>
<feature type="transmembrane region" description="Helical" evidence="6">
    <location>
        <begin position="64"/>
        <end position="96"/>
    </location>
</feature>
<evidence type="ECO:0000256" key="5">
    <source>
        <dbReference type="SAM" id="MobiDB-lite"/>
    </source>
</evidence>
<keyword evidence="4" id="KW-0175">Coiled coil</keyword>
<dbReference type="EC" id="2.7.13.3" evidence="8"/>
<dbReference type="Gene3D" id="3.30.565.10">
    <property type="entry name" value="Histidine kinase-like ATPase, C-terminal domain"/>
    <property type="match status" value="1"/>
</dbReference>
<protein>
    <submittedName>
        <fullName evidence="8">Sensor histidine kinase desK</fullName>
        <ecNumber evidence="8">2.7.13.3</ecNumber>
    </submittedName>
</protein>
<dbReference type="SUPFAM" id="SSF55874">
    <property type="entry name" value="ATPase domain of HSP90 chaperone/DNA topoisomerase II/histidine kinase"/>
    <property type="match status" value="1"/>
</dbReference>
<keyword evidence="2 8" id="KW-0418">Kinase</keyword>
<dbReference type="Proteomes" id="UP000254069">
    <property type="component" value="Unassembled WGS sequence"/>
</dbReference>
<feature type="coiled-coil region" evidence="4">
    <location>
        <begin position="142"/>
        <end position="169"/>
    </location>
</feature>
<evidence type="ECO:0000256" key="3">
    <source>
        <dbReference type="ARBA" id="ARBA00023012"/>
    </source>
</evidence>
<keyword evidence="1 8" id="KW-0808">Transferase</keyword>
<keyword evidence="6" id="KW-0472">Membrane</keyword>
<sequence length="396" mass="44206">MQDPQTQTELKLANYYLVNLAFYFIPLFIMPVSPWQWLASLLVLPPFIYCYFRAYGADRAKVHWPILGIILLAILITPANPGSLSLFTFAAFFIGFFYPLRLLLPALLLIALVLLALNQLLGFNGLYFVYYGCGLTAAISLLGVAERKRQQAKRQARRSEEEIRALATMLERERIGRDLHDLMGHQLSSIALKAELANKLLQKKDLQASREQLTELAQIARDSLSQIRRAVADYRHQGLDSCCAQLCRRLREKGLAVSLEGELPVLSPLAESQLILILTELVSNILRHSDATEAYLSFTLEPQLTICLRDNGTIRLKPTPGNGLKGIAERLALLGGELQIDTAKGFSALLLLPRQQLLSAQGEGIEKAKSTVKTESTENMDKLAQEQHKNPQEGQV</sequence>
<evidence type="ECO:0000256" key="4">
    <source>
        <dbReference type="SAM" id="Coils"/>
    </source>
</evidence>
<dbReference type="PANTHER" id="PTHR24421:SF63">
    <property type="entry name" value="SENSOR HISTIDINE KINASE DESK"/>
    <property type="match status" value="1"/>
</dbReference>
<feature type="region of interest" description="Disordered" evidence="5">
    <location>
        <begin position="363"/>
        <end position="396"/>
    </location>
</feature>
<evidence type="ECO:0000259" key="7">
    <source>
        <dbReference type="Pfam" id="PF07730"/>
    </source>
</evidence>
<evidence type="ECO:0000256" key="2">
    <source>
        <dbReference type="ARBA" id="ARBA00022777"/>
    </source>
</evidence>
<evidence type="ECO:0000313" key="9">
    <source>
        <dbReference type="Proteomes" id="UP000254069"/>
    </source>
</evidence>
<dbReference type="AlphaFoldDB" id="A0A379ZUU5"/>
<keyword evidence="9" id="KW-1185">Reference proteome</keyword>
<dbReference type="InterPro" id="IPR050482">
    <property type="entry name" value="Sensor_HK_TwoCompSys"/>
</dbReference>
<proteinExistence type="predicted"/>
<organism evidence="8 9">
    <name type="scientific">Shewanella algae</name>
    <dbReference type="NCBI Taxonomy" id="38313"/>
    <lineage>
        <taxon>Bacteria</taxon>
        <taxon>Pseudomonadati</taxon>
        <taxon>Pseudomonadota</taxon>
        <taxon>Gammaproteobacteria</taxon>
        <taxon>Alteromonadales</taxon>
        <taxon>Shewanellaceae</taxon>
        <taxon>Shewanella</taxon>
    </lineage>
</organism>
<dbReference type="RefSeq" id="WP_093983899.1">
    <property type="nucleotide sequence ID" value="NZ_JADZHC010000086.1"/>
</dbReference>
<feature type="compositionally biased region" description="Basic and acidic residues" evidence="5">
    <location>
        <begin position="375"/>
        <end position="396"/>
    </location>
</feature>
<feature type="domain" description="Signal transduction histidine kinase subgroup 3 dimerisation and phosphoacceptor" evidence="7">
    <location>
        <begin position="171"/>
        <end position="238"/>
    </location>
</feature>
<dbReference type="EMBL" id="UGYO01000001">
    <property type="protein sequence ID" value="SUI68762.1"/>
    <property type="molecule type" value="Genomic_DNA"/>
</dbReference>
<dbReference type="GO" id="GO:0046983">
    <property type="term" value="F:protein dimerization activity"/>
    <property type="evidence" value="ECO:0007669"/>
    <property type="project" value="InterPro"/>
</dbReference>
<keyword evidence="6" id="KW-1133">Transmembrane helix</keyword>